<protein>
    <submittedName>
        <fullName evidence="1">Uncharacterized protein</fullName>
    </submittedName>
</protein>
<keyword evidence="2" id="KW-1185">Reference proteome</keyword>
<accession>A0A0R1GV70</accession>
<organism evidence="1 2">
    <name type="scientific">Loigolactobacillus bifermentans DSM 20003</name>
    <dbReference type="NCBI Taxonomy" id="1423726"/>
    <lineage>
        <taxon>Bacteria</taxon>
        <taxon>Bacillati</taxon>
        <taxon>Bacillota</taxon>
        <taxon>Bacilli</taxon>
        <taxon>Lactobacillales</taxon>
        <taxon>Lactobacillaceae</taxon>
        <taxon>Loigolactobacillus</taxon>
    </lineage>
</organism>
<dbReference type="AlphaFoldDB" id="A0A0R1GV70"/>
<name>A0A0R1GV70_9LACO</name>
<evidence type="ECO:0000313" key="1">
    <source>
        <dbReference type="EMBL" id="KRK36035.1"/>
    </source>
</evidence>
<dbReference type="PATRIC" id="fig|1423726.3.peg.88"/>
<comment type="caution">
    <text evidence="1">The sequence shown here is derived from an EMBL/GenBank/DDBJ whole genome shotgun (WGS) entry which is preliminary data.</text>
</comment>
<dbReference type="Proteomes" id="UP000051461">
    <property type="component" value="Unassembled WGS sequence"/>
</dbReference>
<sequence>MVCGNIDPVFQQFEFFHLKQIKRLKSVRCLSYTEDSKKGQRDSTTLTRTACKAIC</sequence>
<proteinExistence type="predicted"/>
<reference evidence="1 2" key="1">
    <citation type="journal article" date="2015" name="Genome Announc.">
        <title>Expanding the biotechnology potential of lactobacilli through comparative genomics of 213 strains and associated genera.</title>
        <authorList>
            <person name="Sun Z."/>
            <person name="Harris H.M."/>
            <person name="McCann A."/>
            <person name="Guo C."/>
            <person name="Argimon S."/>
            <person name="Zhang W."/>
            <person name="Yang X."/>
            <person name="Jeffery I.B."/>
            <person name="Cooney J.C."/>
            <person name="Kagawa T.F."/>
            <person name="Liu W."/>
            <person name="Song Y."/>
            <person name="Salvetti E."/>
            <person name="Wrobel A."/>
            <person name="Rasinkangas P."/>
            <person name="Parkhill J."/>
            <person name="Rea M.C."/>
            <person name="O'Sullivan O."/>
            <person name="Ritari J."/>
            <person name="Douillard F.P."/>
            <person name="Paul Ross R."/>
            <person name="Yang R."/>
            <person name="Briner A.E."/>
            <person name="Felis G.E."/>
            <person name="de Vos W.M."/>
            <person name="Barrangou R."/>
            <person name="Klaenhammer T.R."/>
            <person name="Caufield P.W."/>
            <person name="Cui Y."/>
            <person name="Zhang H."/>
            <person name="O'Toole P.W."/>
        </authorList>
    </citation>
    <scope>NUCLEOTIDE SEQUENCE [LARGE SCALE GENOMIC DNA]</scope>
    <source>
        <strain evidence="1 2">DSM 20003</strain>
    </source>
</reference>
<gene>
    <name evidence="1" type="ORF">FC07_GL000082</name>
</gene>
<dbReference type="EMBL" id="AZDA01000072">
    <property type="protein sequence ID" value="KRK36035.1"/>
    <property type="molecule type" value="Genomic_DNA"/>
</dbReference>
<evidence type="ECO:0000313" key="2">
    <source>
        <dbReference type="Proteomes" id="UP000051461"/>
    </source>
</evidence>